<dbReference type="Proteomes" id="UP000679126">
    <property type="component" value="Unassembled WGS sequence"/>
</dbReference>
<dbReference type="RefSeq" id="WP_209147414.1">
    <property type="nucleotide sequence ID" value="NZ_JAGHKP010000003.1"/>
</dbReference>
<proteinExistence type="predicted"/>
<dbReference type="Gene3D" id="2.60.40.2700">
    <property type="match status" value="1"/>
</dbReference>
<dbReference type="InterPro" id="IPR057078">
    <property type="entry name" value="HYR-4C"/>
</dbReference>
<organism evidence="3 4">
    <name type="scientific">Chitinophaga chungangae</name>
    <dbReference type="NCBI Taxonomy" id="2821488"/>
    <lineage>
        <taxon>Bacteria</taxon>
        <taxon>Pseudomonadati</taxon>
        <taxon>Bacteroidota</taxon>
        <taxon>Chitinophagia</taxon>
        <taxon>Chitinophagales</taxon>
        <taxon>Chitinophagaceae</taxon>
        <taxon>Chitinophaga</taxon>
    </lineage>
</organism>
<dbReference type="Pfam" id="PF13585">
    <property type="entry name" value="CHU_C"/>
    <property type="match status" value="1"/>
</dbReference>
<dbReference type="Pfam" id="PF19081">
    <property type="entry name" value="Ig_7"/>
    <property type="match status" value="1"/>
</dbReference>
<dbReference type="Gene3D" id="2.60.40.10">
    <property type="entry name" value="Immunoglobulins"/>
    <property type="match status" value="1"/>
</dbReference>
<keyword evidence="4" id="KW-1185">Reference proteome</keyword>
<dbReference type="EMBL" id="JAGHKP010000003">
    <property type="protein sequence ID" value="MBO9154295.1"/>
    <property type="molecule type" value="Genomic_DNA"/>
</dbReference>
<dbReference type="NCBIfam" id="TIGR04131">
    <property type="entry name" value="Bac_Flav_CTERM"/>
    <property type="match status" value="1"/>
</dbReference>
<name>A0ABS3YHX9_9BACT</name>
<dbReference type="InterPro" id="IPR043555">
    <property type="entry name" value="SRPX-like"/>
</dbReference>
<dbReference type="Pfam" id="PF23237">
    <property type="entry name" value="HYR_4C"/>
    <property type="match status" value="1"/>
</dbReference>
<evidence type="ECO:0000313" key="4">
    <source>
        <dbReference type="Proteomes" id="UP000679126"/>
    </source>
</evidence>
<gene>
    <name evidence="3" type="ORF">J7I43_18860</name>
</gene>
<evidence type="ECO:0000313" key="3">
    <source>
        <dbReference type="EMBL" id="MBO9154295.1"/>
    </source>
</evidence>
<comment type="caution">
    <text evidence="3">The sequence shown here is derived from an EMBL/GenBank/DDBJ whole genome shotgun (WGS) entry which is preliminary data.</text>
</comment>
<sequence length="4961" mass="536884">MTAPARVCSGAYASVHAWLQNIDGVWQNGGWQYPKTSVDSVRWTIDLPVGPTVVYSEPRGPNPIVRWIASNSESMTFNVEEIGTYTITARIYKGTVRVNGVWVPAYAEVTRTFVAESCEMEVCEGTFTPSTNFKETFGNFTVNGPARALPAPATIDYIFDGDGELKDNYYAIHYSAKLGGKNEWGDIFDHTNDGYGGMLIANSSEEPRSFYRRTVTGLCPGAKYNFSAWFINLNSLGVLNNVCENWNSNYRYAGVTFIVRNATNNAVIGQFNTNDVSMDLSINNGGDQRMTGWQQFGGTVTLGPGETNVVVEIRNNNPGGCGNDIAVDDIEFVFCAPKIYSYIDGLGVEEDQVCPGAELNVTSVIQPADYFTNPVYRWEFSKNGAPYTTVNEPGYTGVNTPVLHIGPDVLQEGDVIRYQLMVIEAGNLSGGTCYTPSNRVTISVAELPKINATRDSLCRGDSTILTATPLESPGVVGYETFTWTGPDILPWPGPGLQPKNQILIRPSVTSQYNVTGSIQYGAYVNGQPRVCTKKDSIMITVDQPPVVELGPDQLLCVNEPLTLDAGAANAGFDITWQPGNLHTQAINITAPSTAVTQEYKVNVRNGQCTVRDSVKITGAVVTPAGINAITNYCADVAPNINLRPVTPIDPGETPPHIVTWTFVGPNHGATLVTTNPVDAPNNRQLRTMPLNTPVTVRLSIQVSGTDCISTDEKTFLVESVPNAVARDLAQCTNVFTLDADPVKDTSMTGTWTVISGDVTIAPADIHNPNATATINNGPQTAMLRWTVTKNRPGSTCAPRSIDIILDFAEPPTISVDSNIDECRDGAGQFDLPWTSTNDPEQFDLEAVGANPMPGFSNITDEPLYATDGTLSIPYPAGVAPGVYTFLIRAEKMTMTGEICASESFFTVTINTPSTAPTITLPTPNICAGSSATLTINGGSLGSNAQWVWYRGNCTTGTEIARGVTSINVNPSTTTTYSVRAEGPMACGNSTCVSSTVTVYQMPVAAQAGADQEHCNNATFNMTADAPSIGGAQGTWTVVPAGIAISDIHNRNAIVTVPAGTTATLTWTITNGPCTSTPDDVVLINRNPIANNTIQQNQVLCPPNTTPAELTGTAPTGGTGAYTYQWQRSASATGTFTNIGGATGATYQPGALTVTTYYRRTVTSGACTSNSNVIEVKVAAVPEFTITDPVSACNASGKFEVQYAIISGAPNRYDLLAIPGYELPGFTDLFNQSFSGGQITINYPPTTAAGEYRFRIVMRNADGCEKADTFTTTLESLSIPAWIEITPSRICEGQTVTLTAKGGTLGSNAEWVWYQDNCGAGTSIGTGTSITFQPTETTTFAVRAESDRACKNTDCATATITVDKMPDAANAGQNQEHCNDATFIMDATVPNIGTGTWTGLTPGMTISDLHDPKATVTLPAGQTATLTWTVTNNTCTTPGDNVVLINRDEIGNNVIQQDQVICPNTQPSQLTGAGVPSGGSGTYTYEWEYSTTSATAGFTTVPSATGSIFQPPVLTQTTWYRRIVRSGTECESISNAVEITVSTVPPSVSSTPPPVTTACVSGTDYTTLFGTPTFSHPLGLALTTTYRDSTAAQTCGFTITRIWTAEDPCGRTVETRQTITVTDNTPPVFNTPLPVDMTVECSAIPVHNDLTATDACSGLITATKRQDTIRAANACPNNYQLRRVWIATDACGNEDSVIQIITVQDTRPPVFDSPAPANVTVECSAIPVQGDLTATDNCNGLVRITKRQDTIRAANACLNDYQLRRVWIARDTCGNRDSVIQIITVQDTRPPVFDSPAPANVTVECSAIPVQGDLTATDNCNGLVRITKRQDTIRAANACLNNYQLRRVWIARDTCGNRDSVIQIITVQDTRPPVFDSPAPANITVECSAIPVQGDLTATDNCNGLVRITKRQDTIRAANACLNDYQLRRVWIARDTCGNRDSVIQIITVQDTRPPVFDSPAPANITVECSAIPVQGDLTATDNCNGLVRITKRQDTIRAANACLNDYQLRRVWIARDTCGNRDSVIQIITVQDTRPPVFTTPAPANITVECSAIPVQGDLTATDNCNGLVRITKRQDTIRAANACLNNYQLRRVWIARDTCGNRDSVIQIITVQDTRPPVFDSPAPANVTVECSAIPVQGDLTATDNCNGLVRITKRQDTIRAANACLNDYQLRRVWIAHDTCGNRDSVIQIITVQDTRPPVFDSPAPANITVECSAIPVQGDLTATDNCNGLVRITKRQDTIRAANACPNNYQLRRVWIARDTCGNRDSVIQIITVQDTRPPVFDSPAPANITVECSAIPVQGDLTATDNCNGLVRITKRQDTIRAANACLNNYQLRRVWIARDTCGNRDSVIQIITVQDTRPPVFDSPAPANVTVECSAIPVQGDLTATDNCNGLVRITKRQDTIRAANACLNNYQLRRVWIARDTCGNRDSVIQIITVRDTRPPVFTTPAPANITVECSAIPAQGDLTATDNCNGLVRITKRQDTIRAANACLNNYQLRRVWIARDTCGNRDSVIQIITVQDTRPPVFTTPAPANITVECSAIPAQGDLTATDNCNGLVRITKRQDTIRAANACLNNYQLRRVWIARDTCGNRDSVIQIITVQDTRPPVFDSPAPANVTIECSAIPVQGDLTATDNCNGLVRITKRQDTIRAANACLNNYQLRRVWIARDTCGNRDSVIQIITVQDTRPPVFTTPAPANVTVECSAIPVQGDLTATDNCNGLVRITKRQDTIRAANACPNNYQLRRVWIARDTCGNRDSVIQIITVQDTRPPVFDSPAPANVTVECSAIPVQGDLTATDNCNGLVRITKRQDTIRAANACLNNYQLRRVWIARDTCGNRDSVIQIITVQDTRPPVFDSPAPANVTVECSAIPVQGDLTATDNCNGLVRITKRQDTIRAANACLNNYQLRRVWIARDTCGNRDSVIQIITVRDTRPPVFTTPAPANVTVECSAIPVQGDLTATDNCNGLVRITKRQDTIRAANACLNNYQLRRVWIARDTCGNRDSVIQIITVRDTRPPVFTTPAPANVTVECSAIPVQGDLTATDNCNGLVRITKRQDTIRAANACLNNYQLRRVWIARDTCGNRDSVIQIITVRDTRPPVFTTPAPANTTVECSAIPVQGDLTATDNCNGLVRITKRQDTIRAANACLNNYLLRRVWIARDTCGNRDSVIQIITVRDTRPPVFTTPTPANVTVECNNIPVQGNMSATDNCNGLVTMTRRQDTIRAANACLNNYQLRRVWIAADVCGNRDSVIQIVTVRDTRPPVFTTPAPANITVECSSIPVHGDLSATDNCNGLVTVTKRQDTVRAPNACRNNYQLRRVWIARDICGNRDSVIQIITVQDTRPPAFTIATPANVTVECSNIPTMPDLAATDNCSPAASVRILKNEIRQNIPGACANNYLLIRTWTALDECNNARTVTQTITVVDRTAPVFTSTIPANVTVECSNIPSAPEMTARDNCSATNRITITYNETRVNIPGACVNNYQLRRTWTATDECGNFTTAVQIITVRDTTPPVFSAPAPANITVECDAVPAQPDMTATDNCSGIVNITKAEQRIDSSCANTYRLIRTWTATDVCGNSRTITQTIIVADRTKPVFTSMIPRDTTVNCDAIPVAPVMTARDNCAPAVSITYDEQHIDNPGACANNYRLLRTWTANDGCGNMTRVLQIITVQDTTRPAFTTAIPRDTTVNCDGIPMQPVLNATDNCSTAAGVRVTRAERRENIPGTCANIYRLIRTWTAVDECGNTAIGTQVITVQDTTKPVFTLLVPADVTVECSSIPAMPTLTATDNCSQTARVTITRAERTEQIPGATCANNYRLIRTWTATDECGNSATVTQVITVTDTTAPTFTMPVPADATVDCNNIPAQPQLTATDNCSATNRITVTRAERREDIPGACVNNYRLIRTWTATDECGNARTVTQTITVQDTTRPNFTVSIPADATVECSAIPAMPDLNVTDNCTPSNRVTVVKAERREDIPGACANNYRLVRTWTATDECGNSRTVEQVLTVTDRTAPTFTVTKPADATVECDAIPVQPDLAASDNCSMANNVVVVKAERREDIPGACANNYRLIRTWTATDECGNSTTIQQVLTVADRTAPVFTTTVPADVTVDCDAIPAMPDLNATDNCSPMSLNIVKNEVRENIPGACTNNYRLIRTWIATDECGNSTTVRQVVTVEDKTAPVFTLQPPTNITVNCDEVPAAPVMTATDNCSANNVTIMYSFTKMQLSNDCINNYRLTRTWVATDECGNRATATQVITVIDTTRPVFNMAAPADTTVSCDAIPSPISISASDNCSMPGAVSVTFNQVRENIPGACASSYRLIYTWTAKDECGNTAIMRQVITVRDTTRPVIDTPPADITLSCGQAIPTGMIELNATDNCDGSFPKKVKYTVDPYTPDLCNGYIITRRWSVTDECGNAAQDVIQRIIVLPCPKPELEADVFTNCSSTPFITLKTRGRVNRPVYTLVAVTPANAVQVPITSTNPMFNVNGATSASFIVRDGLTGCVSDTMTYAINYLNMPVVNLGKDTSLCGGNGMVLDAGPANFGYNITWSTGETTQRIRVTQAGKYKVTISNGMCTAMDSIEVSVIPMPLIDIPDTTICRGQSVTLNATVDGASSYFWSTGATTPAINVSTQERFWVQVIKNGCITIDTIDVTVNPPPDITLSRDTTICPGQTVMLTVNTNAGRIQWGTGEMGNSILVSRAGTYSVSVYRDNCVVRESVRVAERPDISFDLGPDRIICPGGSIIVNATHPDASVYRWNDGDLNPVKSLSVGGTYKLGILDRYCDRYQEDSLKLTIAGPPTVNLGNDTIICKGRRHVLKANAVNATAYKWSNGATTSYIEVIEPGTYSVTVFNDCGSSTDEITIDVKECDSKPEVPNAFSPNGDGKNDLFRPVVRGPMYDYELRIFNRWGELVYLSKDQYQGWDGTYKGRPVDVGTFVWWLTYKKVTNGPAFIIKGDVTVVR</sequence>
<evidence type="ECO:0000259" key="1">
    <source>
        <dbReference type="Pfam" id="PF19081"/>
    </source>
</evidence>
<evidence type="ECO:0000259" key="2">
    <source>
        <dbReference type="Pfam" id="PF23237"/>
    </source>
</evidence>
<accession>A0ABS3YHX9</accession>
<dbReference type="PANTHER" id="PTHR46343">
    <property type="entry name" value="HYR DOMAIN-CONTAINING PROTEIN"/>
    <property type="match status" value="1"/>
</dbReference>
<feature type="domain" description="HYR-like" evidence="2">
    <location>
        <begin position="3519"/>
        <end position="3589"/>
    </location>
</feature>
<dbReference type="InterPro" id="IPR026341">
    <property type="entry name" value="T9SS_type_B"/>
</dbReference>
<feature type="domain" description="Ig-like" evidence="1">
    <location>
        <begin position="1285"/>
        <end position="1361"/>
    </location>
</feature>
<protein>
    <submittedName>
        <fullName evidence="3">Gliding motility-associated C-terminal domain-containing protein</fullName>
    </submittedName>
</protein>
<dbReference type="PANTHER" id="PTHR46343:SF2">
    <property type="entry name" value="SUSHI_VON WILLEBRAND FACTOR TYPE A_EGF_PENTRAXIN DOMAIN-CONTAINING 1"/>
    <property type="match status" value="1"/>
</dbReference>
<dbReference type="InterPro" id="IPR013783">
    <property type="entry name" value="Ig-like_fold"/>
</dbReference>
<reference evidence="4" key="1">
    <citation type="submission" date="2021-03" db="EMBL/GenBank/DDBJ databases">
        <title>Assistant Professor.</title>
        <authorList>
            <person name="Huq M.A."/>
        </authorList>
    </citation>
    <scope>NUCLEOTIDE SEQUENCE [LARGE SCALE GENOMIC DNA]</scope>
    <source>
        <strain evidence="4">MAH-28</strain>
    </source>
</reference>
<dbReference type="InterPro" id="IPR044023">
    <property type="entry name" value="Ig_7"/>
</dbReference>